<gene>
    <name evidence="1" type="ORF">QUF89_22830</name>
</gene>
<protein>
    <recommendedName>
        <fullName evidence="3">Ferrochelatase</fullName>
    </recommendedName>
</protein>
<dbReference type="KEGG" id="bsj:UP17_05315"/>
<sequence length="117" mass="13746">MRGIVLLNPNYNIGDLHANESFAIQKIVTDKYIDENNISPVILNPYQIHPYYTIPHELLFNLQNRKKCQIDCLVLHSLATIERFIYIYPEKWLELCGYFKETISVATQTPVRKYEAN</sequence>
<evidence type="ECO:0000313" key="1">
    <source>
        <dbReference type="EMBL" id="MDM5454955.1"/>
    </source>
</evidence>
<reference evidence="1" key="1">
    <citation type="submission" date="2023-06" db="EMBL/GenBank/DDBJ databases">
        <title>Comparative genomics of Bacillaceae isolates and their secondary metabolite potential.</title>
        <authorList>
            <person name="Song L."/>
            <person name="Nielsen L.J."/>
            <person name="Mohite O."/>
            <person name="Xu X."/>
            <person name="Weber T."/>
            <person name="Kovacs A.T."/>
        </authorList>
    </citation>
    <scope>NUCLEOTIDE SEQUENCE</scope>
    <source>
        <strain evidence="1">D8_B_37</strain>
    </source>
</reference>
<organism evidence="1 2">
    <name type="scientific">Peribacillus simplex</name>
    <dbReference type="NCBI Taxonomy" id="1478"/>
    <lineage>
        <taxon>Bacteria</taxon>
        <taxon>Bacillati</taxon>
        <taxon>Bacillota</taxon>
        <taxon>Bacilli</taxon>
        <taxon>Bacillales</taxon>
        <taxon>Bacillaceae</taxon>
        <taxon>Peribacillus</taxon>
    </lineage>
</organism>
<dbReference type="Proteomes" id="UP001234602">
    <property type="component" value="Unassembled WGS sequence"/>
</dbReference>
<dbReference type="EMBL" id="JAUCEY010000008">
    <property type="protein sequence ID" value="MDM5454955.1"/>
    <property type="molecule type" value="Genomic_DNA"/>
</dbReference>
<dbReference type="RefSeq" id="WP_061461976.1">
    <property type="nucleotide sequence ID" value="NZ_CP011008.1"/>
</dbReference>
<name>A0AAW7IHE7_9BACI</name>
<proteinExistence type="predicted"/>
<evidence type="ECO:0008006" key="3">
    <source>
        <dbReference type="Google" id="ProtNLM"/>
    </source>
</evidence>
<accession>A0AAW7IHE7</accession>
<dbReference type="AlphaFoldDB" id="A0AAW7IHE7"/>
<evidence type="ECO:0000313" key="2">
    <source>
        <dbReference type="Proteomes" id="UP001234602"/>
    </source>
</evidence>
<comment type="caution">
    <text evidence="1">The sequence shown here is derived from an EMBL/GenBank/DDBJ whole genome shotgun (WGS) entry which is preliminary data.</text>
</comment>